<organism evidence="1 2">
    <name type="scientific">Candidatus Doudnabacteria bacterium Gr01-1014_77</name>
    <dbReference type="NCBI Taxonomy" id="2017133"/>
    <lineage>
        <taxon>Bacteria</taxon>
        <taxon>Candidatus Doudnaibacteriota</taxon>
    </lineage>
</organism>
<comment type="caution">
    <text evidence="1">The sequence shown here is derived from an EMBL/GenBank/DDBJ whole genome shotgun (WGS) entry which is preliminary data.</text>
</comment>
<evidence type="ECO:0000313" key="2">
    <source>
        <dbReference type="Proteomes" id="UP000319613"/>
    </source>
</evidence>
<evidence type="ECO:0000313" key="1">
    <source>
        <dbReference type="EMBL" id="TSC65507.1"/>
    </source>
</evidence>
<accession>A0A554JAW3</accession>
<reference evidence="1 2" key="1">
    <citation type="submission" date="2017-07" db="EMBL/GenBank/DDBJ databases">
        <title>Mechanisms for carbon and nitrogen cycling indicate functional differentiation within the Candidate Phyla Radiation.</title>
        <authorList>
            <person name="Danczak R.E."/>
            <person name="Johnston M.D."/>
            <person name="Kenah C."/>
            <person name="Slattery M."/>
            <person name="Wrighton K.C."/>
            <person name="Wilkins M.J."/>
        </authorList>
    </citation>
    <scope>NUCLEOTIDE SEQUENCE [LARGE SCALE GENOMIC DNA]</scope>
    <source>
        <strain evidence="1">Gr01-1014_77</strain>
    </source>
</reference>
<proteinExistence type="predicted"/>
<gene>
    <name evidence="1" type="ORF">G01um101477_454</name>
</gene>
<sequence length="162" mass="18239">QAGTLIIFLVLAVFVFRFLNTQKNEPKPPNNDKFEIGLCRTCEVIKDKDLIIDEDRGEYLDSTLIKKLEILAGENKDWRITEAYPPTVQHISFCHQNGTCADIALQRNLLNATSLSNLCKDALAAGLTVVNEYGNLKYYSKNSFCPKPNIFETTTGGHLHVY</sequence>
<feature type="non-terminal residue" evidence="1">
    <location>
        <position position="1"/>
    </location>
</feature>
<protein>
    <submittedName>
        <fullName evidence="1">Uncharacterized protein</fullName>
    </submittedName>
</protein>
<dbReference type="Proteomes" id="UP000319613">
    <property type="component" value="Unassembled WGS sequence"/>
</dbReference>
<dbReference type="AlphaFoldDB" id="A0A554JAW3"/>
<name>A0A554JAW3_9BACT</name>
<dbReference type="EMBL" id="VMFF01000042">
    <property type="protein sequence ID" value="TSC65507.1"/>
    <property type="molecule type" value="Genomic_DNA"/>
</dbReference>